<keyword evidence="3" id="KW-1185">Reference proteome</keyword>
<protein>
    <submittedName>
        <fullName evidence="2">LPS export ABC transporter periplasmic protein LptC</fullName>
    </submittedName>
</protein>
<comment type="caution">
    <text evidence="2">The sequence shown here is derived from an EMBL/GenBank/DDBJ whole genome shotgun (WGS) entry which is preliminary data.</text>
</comment>
<keyword evidence="1" id="KW-0812">Transmembrane</keyword>
<organism evidence="2 3">
    <name type="scientific">Thalassococcus lentus</name>
    <dbReference type="NCBI Taxonomy" id="1210524"/>
    <lineage>
        <taxon>Bacteria</taxon>
        <taxon>Pseudomonadati</taxon>
        <taxon>Pseudomonadota</taxon>
        <taxon>Alphaproteobacteria</taxon>
        <taxon>Rhodobacterales</taxon>
        <taxon>Roseobacteraceae</taxon>
        <taxon>Thalassococcus</taxon>
    </lineage>
</organism>
<dbReference type="EMBL" id="JAQIOY010000001">
    <property type="protein sequence ID" value="MDA7423872.1"/>
    <property type="molecule type" value="Genomic_DNA"/>
</dbReference>
<evidence type="ECO:0000313" key="2">
    <source>
        <dbReference type="EMBL" id="MDA7423872.1"/>
    </source>
</evidence>
<evidence type="ECO:0000256" key="1">
    <source>
        <dbReference type="SAM" id="Phobius"/>
    </source>
</evidence>
<dbReference type="Gene3D" id="2.60.450.10">
    <property type="entry name" value="Lipopolysaccharide (LPS) transport protein A like domain"/>
    <property type="match status" value="1"/>
</dbReference>
<proteinExistence type="predicted"/>
<dbReference type="RefSeq" id="WP_271431205.1">
    <property type="nucleotide sequence ID" value="NZ_JAQIOY010000001.1"/>
</dbReference>
<reference evidence="2 3" key="1">
    <citation type="submission" date="2023-01" db="EMBL/GenBank/DDBJ databases">
        <title>Thalassococcus onchidii sp. nov., isolated from a marine invertebrate from the South China Sea.</title>
        <authorList>
            <person name="Xu S."/>
            <person name="Liu Z."/>
            <person name="Xu Y."/>
        </authorList>
    </citation>
    <scope>NUCLEOTIDE SEQUENCE [LARGE SCALE GENOMIC DNA]</scope>
    <source>
        <strain evidence="2 3">KCTC 32084</strain>
    </source>
</reference>
<dbReference type="Pfam" id="PF06835">
    <property type="entry name" value="LptC"/>
    <property type="match status" value="1"/>
</dbReference>
<dbReference type="Proteomes" id="UP001210720">
    <property type="component" value="Unassembled WGS sequence"/>
</dbReference>
<accession>A0ABT4XPP5</accession>
<keyword evidence="1" id="KW-0472">Membrane</keyword>
<feature type="transmembrane region" description="Helical" evidence="1">
    <location>
        <begin position="12"/>
        <end position="33"/>
    </location>
</feature>
<keyword evidence="1" id="KW-1133">Transmembrane helix</keyword>
<gene>
    <name evidence="2" type="primary">lptC</name>
    <name evidence="2" type="ORF">PFY00_03975</name>
</gene>
<name>A0ABT4XPP5_9RHOB</name>
<dbReference type="InterPro" id="IPR010664">
    <property type="entry name" value="LipoPS_assembly_LptC-rel"/>
</dbReference>
<sequence>MARAEGLYSRVVAWLKIILPLAALALLSTLFLLSRSGDPMMDTPFAEALASGETVQQKVSAPYFAGTTRRGEMLIMTAESARPGLDGKIHANSLEATLTQSNGATIQLNAPEATLRDGQQEALLEGGVRIESSTGYVVVTDGLISEFNETRARTTGPVKGTAPFGTLDAGGLQISPAETEGDVLLLFTDGVKLIYEPKPKE</sequence>
<evidence type="ECO:0000313" key="3">
    <source>
        <dbReference type="Proteomes" id="UP001210720"/>
    </source>
</evidence>